<evidence type="ECO:0008006" key="4">
    <source>
        <dbReference type="Google" id="ProtNLM"/>
    </source>
</evidence>
<evidence type="ECO:0000256" key="1">
    <source>
        <dbReference type="SAM" id="Phobius"/>
    </source>
</evidence>
<feature type="transmembrane region" description="Helical" evidence="1">
    <location>
        <begin position="107"/>
        <end position="132"/>
    </location>
</feature>
<sequence>MTTNQANKSLNQPNAKDPIELLYTRRLAVRYQKRQLINIRLSEFSERFLLLHSLILCLVSITLIGIQIGIFVHKTKLYYTASGFWMALVFVLCTLTLLILRIKRSYGYLMLTLGVHFFAILSTVGGIILNVFDMAFYNLKCMNACGTFSTQYLNLTIIVFGAMALISVFLFLAAIEYYVLFEAKKLNVYLQNRK</sequence>
<name>A0A3M7R877_BRAPC</name>
<keyword evidence="1" id="KW-0472">Membrane</keyword>
<dbReference type="Proteomes" id="UP000276133">
    <property type="component" value="Unassembled WGS sequence"/>
</dbReference>
<evidence type="ECO:0000313" key="3">
    <source>
        <dbReference type="Proteomes" id="UP000276133"/>
    </source>
</evidence>
<comment type="caution">
    <text evidence="2">The sequence shown here is derived from an EMBL/GenBank/DDBJ whole genome shotgun (WGS) entry which is preliminary data.</text>
</comment>
<reference evidence="2 3" key="1">
    <citation type="journal article" date="2018" name="Sci. Rep.">
        <title>Genomic signatures of local adaptation to the degree of environmental predictability in rotifers.</title>
        <authorList>
            <person name="Franch-Gras L."/>
            <person name="Hahn C."/>
            <person name="Garcia-Roger E.M."/>
            <person name="Carmona M.J."/>
            <person name="Serra M."/>
            <person name="Gomez A."/>
        </authorList>
    </citation>
    <scope>NUCLEOTIDE SEQUENCE [LARGE SCALE GENOMIC DNA]</scope>
    <source>
        <strain evidence="2">HYR1</strain>
    </source>
</reference>
<feature type="transmembrane region" description="Helical" evidence="1">
    <location>
        <begin position="48"/>
        <end position="71"/>
    </location>
</feature>
<dbReference type="EMBL" id="REGN01003974">
    <property type="protein sequence ID" value="RNA19812.1"/>
    <property type="molecule type" value="Genomic_DNA"/>
</dbReference>
<feature type="transmembrane region" description="Helical" evidence="1">
    <location>
        <begin position="77"/>
        <end position="100"/>
    </location>
</feature>
<evidence type="ECO:0000313" key="2">
    <source>
        <dbReference type="EMBL" id="RNA19812.1"/>
    </source>
</evidence>
<dbReference type="AlphaFoldDB" id="A0A3M7R877"/>
<feature type="transmembrane region" description="Helical" evidence="1">
    <location>
        <begin position="152"/>
        <end position="175"/>
    </location>
</feature>
<accession>A0A3M7R877</accession>
<proteinExistence type="predicted"/>
<gene>
    <name evidence="2" type="ORF">BpHYR1_034077</name>
</gene>
<dbReference type="OrthoDB" id="10424482at2759"/>
<protein>
    <recommendedName>
        <fullName evidence="4">MARVEL domain-containing protein</fullName>
    </recommendedName>
</protein>
<keyword evidence="1" id="KW-1133">Transmembrane helix</keyword>
<keyword evidence="1" id="KW-0812">Transmembrane</keyword>
<keyword evidence="3" id="KW-1185">Reference proteome</keyword>
<organism evidence="2 3">
    <name type="scientific">Brachionus plicatilis</name>
    <name type="common">Marine rotifer</name>
    <name type="synonym">Brachionus muelleri</name>
    <dbReference type="NCBI Taxonomy" id="10195"/>
    <lineage>
        <taxon>Eukaryota</taxon>
        <taxon>Metazoa</taxon>
        <taxon>Spiralia</taxon>
        <taxon>Gnathifera</taxon>
        <taxon>Rotifera</taxon>
        <taxon>Eurotatoria</taxon>
        <taxon>Monogononta</taxon>
        <taxon>Pseudotrocha</taxon>
        <taxon>Ploima</taxon>
        <taxon>Brachionidae</taxon>
        <taxon>Brachionus</taxon>
    </lineage>
</organism>